<sequence>MSDLLKVSSADSVSLAGTPSVVVSSAAARIRGSSAVVMAARLASSIRKESSKKSKNLDYSTLYDVPCNVYDDLVWRPFEDLALDLVEVFARPYSGSRFPVMWEKLAVGKSPPSEAVRIVAIVVASRSPDTRPTDTGGFGVEGGRVRACLAGLVLRGGRDVPDMHGDVHHHQAPNGLRALGLRRVHHEVVEESPQLVSLLSEGDL</sequence>
<accession>A0AAV6TTK6</accession>
<evidence type="ECO:0000313" key="1">
    <source>
        <dbReference type="EMBL" id="KAG8174903.1"/>
    </source>
</evidence>
<keyword evidence="2" id="KW-1185">Reference proteome</keyword>
<comment type="caution">
    <text evidence="1">The sequence shown here is derived from an EMBL/GenBank/DDBJ whole genome shotgun (WGS) entry which is preliminary data.</text>
</comment>
<protein>
    <submittedName>
        <fullName evidence="1">Uncharacterized protein</fullName>
    </submittedName>
</protein>
<reference evidence="1 2" key="1">
    <citation type="journal article" date="2022" name="Nat. Ecol. Evol.">
        <title>A masculinizing supergene underlies an exaggerated male reproductive morph in a spider.</title>
        <authorList>
            <person name="Hendrickx F."/>
            <person name="De Corte Z."/>
            <person name="Sonet G."/>
            <person name="Van Belleghem S.M."/>
            <person name="Kostlbacher S."/>
            <person name="Vangestel C."/>
        </authorList>
    </citation>
    <scope>NUCLEOTIDE SEQUENCE [LARGE SCALE GENOMIC DNA]</scope>
    <source>
        <strain evidence="1">W744_W776</strain>
    </source>
</reference>
<proteinExistence type="predicted"/>
<dbReference type="Proteomes" id="UP000827092">
    <property type="component" value="Unassembled WGS sequence"/>
</dbReference>
<name>A0AAV6TTK6_9ARAC</name>
<dbReference type="EMBL" id="JAFNEN010001118">
    <property type="protein sequence ID" value="KAG8174903.1"/>
    <property type="molecule type" value="Genomic_DNA"/>
</dbReference>
<dbReference type="AlphaFoldDB" id="A0AAV6TTK6"/>
<gene>
    <name evidence="1" type="ORF">JTE90_020633</name>
</gene>
<evidence type="ECO:0000313" key="2">
    <source>
        <dbReference type="Proteomes" id="UP000827092"/>
    </source>
</evidence>
<organism evidence="1 2">
    <name type="scientific">Oedothorax gibbosus</name>
    <dbReference type="NCBI Taxonomy" id="931172"/>
    <lineage>
        <taxon>Eukaryota</taxon>
        <taxon>Metazoa</taxon>
        <taxon>Ecdysozoa</taxon>
        <taxon>Arthropoda</taxon>
        <taxon>Chelicerata</taxon>
        <taxon>Arachnida</taxon>
        <taxon>Araneae</taxon>
        <taxon>Araneomorphae</taxon>
        <taxon>Entelegynae</taxon>
        <taxon>Araneoidea</taxon>
        <taxon>Linyphiidae</taxon>
        <taxon>Erigoninae</taxon>
        <taxon>Oedothorax</taxon>
    </lineage>
</organism>